<dbReference type="RefSeq" id="WP_160771104.1">
    <property type="nucleotide sequence ID" value="NZ_WTYV01000002.1"/>
</dbReference>
<gene>
    <name evidence="1" type="ORF">GRI99_05855</name>
</gene>
<proteinExistence type="predicted"/>
<evidence type="ECO:0000313" key="2">
    <source>
        <dbReference type="Proteomes" id="UP000466966"/>
    </source>
</evidence>
<sequence length="205" mass="20837">MPSSFEPLFAAPAASGATPAWLAALADGQGGFAGDARFGGAAAAAPPEALLFDRAELDAAYADGLAAGRAEAEAEAAANAAARAGLGLALARLDDELGEALAARLAQAVMALCEATMAPYAIDPDSLQRRCVVAAARVGEGIIDASLRLHPADIDLLDPAFASTWHIVPDAGLERGSVVFDMAEGAIEDGPAQWRDALEEALLRC</sequence>
<dbReference type="AlphaFoldDB" id="A0A844YWF5"/>
<name>A0A844YWF5_9SPHN</name>
<keyword evidence="2" id="KW-1185">Reference proteome</keyword>
<evidence type="ECO:0000313" key="1">
    <source>
        <dbReference type="EMBL" id="MXO71161.1"/>
    </source>
</evidence>
<dbReference type="Proteomes" id="UP000466966">
    <property type="component" value="Unassembled WGS sequence"/>
</dbReference>
<protein>
    <recommendedName>
        <fullName evidence="3">Flagellar biosynthesis protein</fullName>
    </recommendedName>
</protein>
<reference evidence="1 2" key="1">
    <citation type="submission" date="2019-12" db="EMBL/GenBank/DDBJ databases">
        <title>Genomic-based taxomic classification of the family Erythrobacteraceae.</title>
        <authorList>
            <person name="Xu L."/>
        </authorList>
    </citation>
    <scope>NUCLEOTIDE SEQUENCE [LARGE SCALE GENOMIC DNA]</scope>
    <source>
        <strain evidence="1 2">M0322</strain>
    </source>
</reference>
<dbReference type="OrthoDB" id="7506803at2"/>
<accession>A0A844YWF5</accession>
<comment type="caution">
    <text evidence="1">The sequence shown here is derived from an EMBL/GenBank/DDBJ whole genome shotgun (WGS) entry which is preliminary data.</text>
</comment>
<organism evidence="1 2">
    <name type="scientific">Alteraurantiacibacter buctensis</name>
    <dbReference type="NCBI Taxonomy" id="1503981"/>
    <lineage>
        <taxon>Bacteria</taxon>
        <taxon>Pseudomonadati</taxon>
        <taxon>Pseudomonadota</taxon>
        <taxon>Alphaproteobacteria</taxon>
        <taxon>Sphingomonadales</taxon>
        <taxon>Erythrobacteraceae</taxon>
        <taxon>Alteraurantiacibacter</taxon>
    </lineage>
</organism>
<dbReference type="EMBL" id="WTYV01000002">
    <property type="protein sequence ID" value="MXO71161.1"/>
    <property type="molecule type" value="Genomic_DNA"/>
</dbReference>
<evidence type="ECO:0008006" key="3">
    <source>
        <dbReference type="Google" id="ProtNLM"/>
    </source>
</evidence>